<sequence length="462" mass="53380">MKSLLRHLLKGYQYLRTGKYPSNEKLNILRQQQWLSQEELRVLQAERLRALLRHAHQHVPYYRQILEQAAVVEPNGTIHLEHFSTLPLLDKLTVRKEFERLKSDDLAQRRWTEKKSSGSTGEPVTIIFDQERKDWLLALNSLRNEWTGFPSGAPRVYIIGSQRDLFVGQETHKIRFLRWVQNQTWLNAFKMTTEKMAEYVEIVNRVKPVQIHAYNDCLYEFAKYIEKRGLQIHHPQSIVLVSGVVTPDMRNVIERVFHAPIFNRYGSREVGGMAMECDRHAGLHISAPLLHTEILRPDGTPTAPGEVGEIILTPLLSYAMPLLRYRIGDMGAWAEHPCPCGRTWPLLQDVAGRVPDVFLLKDGSVVPPQYFVYLIGIVLDGSWSRKFQIIQEDYDLIRVLVVLSETEAEPHVTHERHIKELIEKVQFVMGATCEVRIEFVDDIPPLPSGKFRYTICNIPKNA</sequence>
<dbReference type="InterPro" id="IPR053158">
    <property type="entry name" value="CapK_Type1_Caps_Biosynth"/>
</dbReference>
<proteinExistence type="predicted"/>
<dbReference type="HOGENOM" id="CLU_035301_5_2_0"/>
<organism evidence="1">
    <name type="scientific">Candidatus Moduliflexus flocculans</name>
    <dbReference type="NCBI Taxonomy" id="1499966"/>
    <lineage>
        <taxon>Bacteria</taxon>
        <taxon>Candidatus Moduliflexota</taxon>
        <taxon>Candidatus Moduliflexia</taxon>
        <taxon>Candidatus Moduliflexales</taxon>
        <taxon>Candidatus Moduliflexaceae</taxon>
    </lineage>
</organism>
<dbReference type="PANTHER" id="PTHR36932:SF1">
    <property type="entry name" value="CAPSULAR POLYSACCHARIDE BIOSYNTHESIS PROTEIN"/>
    <property type="match status" value="1"/>
</dbReference>
<dbReference type="STRING" id="1499966.U14_00688"/>
<dbReference type="SUPFAM" id="SSF56801">
    <property type="entry name" value="Acetyl-CoA synthetase-like"/>
    <property type="match status" value="1"/>
</dbReference>
<dbReference type="AlphaFoldDB" id="A0A0S6VQJ9"/>
<dbReference type="EMBL" id="DF820455">
    <property type="protein sequence ID" value="GAK49466.1"/>
    <property type="molecule type" value="Genomic_DNA"/>
</dbReference>
<gene>
    <name evidence="1" type="ORF">U14_00688</name>
</gene>
<keyword evidence="2" id="KW-1185">Reference proteome</keyword>
<reference evidence="1" key="1">
    <citation type="journal article" date="2015" name="PeerJ">
        <title>First genomic representation of candidate bacterial phylum KSB3 points to enhanced environmental sensing as a trigger of wastewater bulking.</title>
        <authorList>
            <person name="Sekiguchi Y."/>
            <person name="Ohashi A."/>
            <person name="Parks D.H."/>
            <person name="Yamauchi T."/>
            <person name="Tyson G.W."/>
            <person name="Hugenholtz P."/>
        </authorList>
    </citation>
    <scope>NUCLEOTIDE SEQUENCE [LARGE SCALE GENOMIC DNA]</scope>
</reference>
<evidence type="ECO:0000313" key="1">
    <source>
        <dbReference type="EMBL" id="GAK49466.1"/>
    </source>
</evidence>
<dbReference type="PANTHER" id="PTHR36932">
    <property type="entry name" value="CAPSULAR POLYSACCHARIDE BIOSYNTHESIS PROTEIN"/>
    <property type="match status" value="1"/>
</dbReference>
<accession>A0A0S6VQJ9</accession>
<name>A0A0S6VQJ9_9BACT</name>
<evidence type="ECO:0000313" key="2">
    <source>
        <dbReference type="Proteomes" id="UP000030700"/>
    </source>
</evidence>
<protein>
    <submittedName>
        <fullName evidence="1">CapK related-protein</fullName>
    </submittedName>
</protein>
<dbReference type="InterPro" id="IPR042099">
    <property type="entry name" value="ANL_N_sf"/>
</dbReference>
<dbReference type="Gene3D" id="3.40.50.12780">
    <property type="entry name" value="N-terminal domain of ligase-like"/>
    <property type="match status" value="1"/>
</dbReference>
<dbReference type="Proteomes" id="UP000030700">
    <property type="component" value="Unassembled WGS sequence"/>
</dbReference>